<evidence type="ECO:0000313" key="1">
    <source>
        <dbReference type="EMBL" id="CAJ0588102.1"/>
    </source>
</evidence>
<dbReference type="Proteomes" id="UP001176961">
    <property type="component" value="Unassembled WGS sequence"/>
</dbReference>
<evidence type="ECO:0000313" key="2">
    <source>
        <dbReference type="Proteomes" id="UP001176961"/>
    </source>
</evidence>
<sequence length="87" mass="10036">MKYLVFILPLFFFGIIPATPIRRTSVNLKREISQCVKACEETASKMENEALAFEELDPKTRNAIKKTFNAKTMKNACFSHCATYIRR</sequence>
<dbReference type="EMBL" id="CATQJL010000001">
    <property type="protein sequence ID" value="CAJ0588102.1"/>
    <property type="molecule type" value="Genomic_DNA"/>
</dbReference>
<protein>
    <submittedName>
        <fullName evidence="1">Uncharacterized protein</fullName>
    </submittedName>
</protein>
<comment type="caution">
    <text evidence="1">The sequence shown here is derived from an EMBL/GenBank/DDBJ whole genome shotgun (WGS) entry which is preliminary data.</text>
</comment>
<organism evidence="1 2">
    <name type="scientific">Cylicocyclus nassatus</name>
    <name type="common">Nematode worm</name>
    <dbReference type="NCBI Taxonomy" id="53992"/>
    <lineage>
        <taxon>Eukaryota</taxon>
        <taxon>Metazoa</taxon>
        <taxon>Ecdysozoa</taxon>
        <taxon>Nematoda</taxon>
        <taxon>Chromadorea</taxon>
        <taxon>Rhabditida</taxon>
        <taxon>Rhabditina</taxon>
        <taxon>Rhabditomorpha</taxon>
        <taxon>Strongyloidea</taxon>
        <taxon>Strongylidae</taxon>
        <taxon>Cylicocyclus</taxon>
    </lineage>
</organism>
<accession>A0AA36DI86</accession>
<reference evidence="1" key="1">
    <citation type="submission" date="2023-07" db="EMBL/GenBank/DDBJ databases">
        <authorList>
            <consortium name="CYATHOMIX"/>
        </authorList>
    </citation>
    <scope>NUCLEOTIDE SEQUENCE</scope>
    <source>
        <strain evidence="1">N/A</strain>
    </source>
</reference>
<keyword evidence="2" id="KW-1185">Reference proteome</keyword>
<proteinExistence type="predicted"/>
<name>A0AA36DI86_CYLNA</name>
<gene>
    <name evidence="1" type="ORF">CYNAS_LOCUS85</name>
</gene>
<dbReference type="AlphaFoldDB" id="A0AA36DI86"/>